<dbReference type="OrthoDB" id="9799303at2759"/>
<proteinExistence type="predicted"/>
<dbReference type="Proteomes" id="UP000694856">
    <property type="component" value="Chromosome 10"/>
</dbReference>
<reference evidence="3" key="1">
    <citation type="submission" date="2025-08" db="UniProtKB">
        <authorList>
            <consortium name="RefSeq"/>
        </authorList>
    </citation>
    <scope>IDENTIFICATION</scope>
    <source>
        <tissue evidence="3">Ear skin</tissue>
    </source>
</reference>
<dbReference type="RefSeq" id="XP_014423505.1">
    <property type="nucleotide sequence ID" value="XM_014568019.2"/>
</dbReference>
<sequence>MCLFCREDDAAQVNPEGPRQHHPSEVTARQSADKRIEHMKNLRKEKRKLSKRFARPIPVPEPGLLVSVETSLKSADL</sequence>
<feature type="region of interest" description="Disordered" evidence="1">
    <location>
        <begin position="12"/>
        <end position="34"/>
    </location>
</feature>
<keyword evidence="2" id="KW-1185">Reference proteome</keyword>
<organism evidence="2 3">
    <name type="scientific">Camelus ferus</name>
    <name type="common">Wild bactrian camel</name>
    <name type="synonym">Camelus bactrianus ferus</name>
    <dbReference type="NCBI Taxonomy" id="419612"/>
    <lineage>
        <taxon>Eukaryota</taxon>
        <taxon>Metazoa</taxon>
        <taxon>Chordata</taxon>
        <taxon>Craniata</taxon>
        <taxon>Vertebrata</taxon>
        <taxon>Euteleostomi</taxon>
        <taxon>Mammalia</taxon>
        <taxon>Eutheria</taxon>
        <taxon>Laurasiatheria</taxon>
        <taxon>Artiodactyla</taxon>
        <taxon>Tylopoda</taxon>
        <taxon>Camelidae</taxon>
        <taxon>Camelus</taxon>
    </lineage>
</organism>
<evidence type="ECO:0000256" key="1">
    <source>
        <dbReference type="SAM" id="MobiDB-lite"/>
    </source>
</evidence>
<dbReference type="AlphaFoldDB" id="A0A8B7KGC6"/>
<dbReference type="CTD" id="100500938"/>
<evidence type="ECO:0000313" key="3">
    <source>
        <dbReference type="RefSeq" id="XP_014423505.1"/>
    </source>
</evidence>
<dbReference type="KEGG" id="cfr:106731108"/>
<name>A0A8B7KGC6_CAMFR</name>
<accession>A0A8B7KGC6</accession>
<dbReference type="GeneID" id="106731108"/>
<protein>
    <submittedName>
        <fullName evidence="3">Coiled-coil domain-containing protein 179 isoform X1</fullName>
    </submittedName>
</protein>
<gene>
    <name evidence="3" type="primary">CCDC179</name>
</gene>
<evidence type="ECO:0000313" key="2">
    <source>
        <dbReference type="Proteomes" id="UP000694856"/>
    </source>
</evidence>